<accession>A0A1H7X4P8</accession>
<name>A0A1H7X4P8_STRJI</name>
<dbReference type="InterPro" id="IPR008979">
    <property type="entry name" value="Galactose-bd-like_sf"/>
</dbReference>
<dbReference type="STRING" id="235985.SAMN05414137_122103"/>
<dbReference type="eggNOG" id="COG3408">
    <property type="taxonomic scope" value="Bacteria"/>
</dbReference>
<dbReference type="EMBL" id="FOAZ01000022">
    <property type="protein sequence ID" value="SEM28177.1"/>
    <property type="molecule type" value="Genomic_DNA"/>
</dbReference>
<evidence type="ECO:0000313" key="4">
    <source>
        <dbReference type="Proteomes" id="UP000183015"/>
    </source>
</evidence>
<dbReference type="SUPFAM" id="SSF49785">
    <property type="entry name" value="Galactose-binding domain-like"/>
    <property type="match status" value="1"/>
</dbReference>
<dbReference type="SUPFAM" id="SSF48208">
    <property type="entry name" value="Six-hairpin glycosidases"/>
    <property type="match status" value="1"/>
</dbReference>
<dbReference type="InterPro" id="IPR035992">
    <property type="entry name" value="Ricin_B-like_lectins"/>
</dbReference>
<keyword evidence="1" id="KW-0732">Signal</keyword>
<evidence type="ECO:0000256" key="1">
    <source>
        <dbReference type="SAM" id="SignalP"/>
    </source>
</evidence>
<proteinExistence type="predicted"/>
<dbReference type="RefSeq" id="WP_161791297.1">
    <property type="nucleotide sequence ID" value="NZ_BBPN01000025.1"/>
</dbReference>
<feature type="domain" description="Ricin B lectin" evidence="2">
    <location>
        <begin position="33"/>
        <end position="167"/>
    </location>
</feature>
<feature type="chain" id="PRO_5010209345" evidence="1">
    <location>
        <begin position="27"/>
        <end position="790"/>
    </location>
</feature>
<dbReference type="Gene3D" id="2.60.120.260">
    <property type="entry name" value="Galactose-binding domain-like"/>
    <property type="match status" value="1"/>
</dbReference>
<evidence type="ECO:0000313" key="3">
    <source>
        <dbReference type="EMBL" id="SEM28177.1"/>
    </source>
</evidence>
<keyword evidence="3" id="KW-0430">Lectin</keyword>
<feature type="signal peptide" evidence="1">
    <location>
        <begin position="1"/>
        <end position="26"/>
    </location>
</feature>
<dbReference type="Pfam" id="PF00652">
    <property type="entry name" value="Ricin_B_lectin"/>
    <property type="match status" value="1"/>
</dbReference>
<dbReference type="GO" id="GO:0030246">
    <property type="term" value="F:carbohydrate binding"/>
    <property type="evidence" value="ECO:0007669"/>
    <property type="project" value="UniProtKB-KW"/>
</dbReference>
<dbReference type="InterPro" id="IPR008928">
    <property type="entry name" value="6-hairpin_glycosidase_sf"/>
</dbReference>
<dbReference type="PROSITE" id="PS50231">
    <property type="entry name" value="RICIN_B_LECTIN"/>
    <property type="match status" value="1"/>
</dbReference>
<organism evidence="3 4">
    <name type="scientific">Streptacidiphilus jiangxiensis</name>
    <dbReference type="NCBI Taxonomy" id="235985"/>
    <lineage>
        <taxon>Bacteria</taxon>
        <taxon>Bacillati</taxon>
        <taxon>Actinomycetota</taxon>
        <taxon>Actinomycetes</taxon>
        <taxon>Kitasatosporales</taxon>
        <taxon>Streptomycetaceae</taxon>
        <taxon>Streptacidiphilus</taxon>
    </lineage>
</organism>
<dbReference type="Gene3D" id="2.80.10.50">
    <property type="match status" value="2"/>
</dbReference>
<dbReference type="SMART" id="SM00458">
    <property type="entry name" value="RICIN"/>
    <property type="match status" value="1"/>
</dbReference>
<evidence type="ECO:0000259" key="2">
    <source>
        <dbReference type="SMART" id="SM00458"/>
    </source>
</evidence>
<dbReference type="CDD" id="cd00161">
    <property type="entry name" value="beta-trefoil_Ricin-like"/>
    <property type="match status" value="1"/>
</dbReference>
<dbReference type="SUPFAM" id="SSF50370">
    <property type="entry name" value="Ricin B-like lectins"/>
    <property type="match status" value="1"/>
</dbReference>
<dbReference type="InterPro" id="IPR000772">
    <property type="entry name" value="Ricin_B_lectin"/>
</dbReference>
<dbReference type="InterPro" id="IPR012341">
    <property type="entry name" value="6hp_glycosidase-like_sf"/>
</dbReference>
<dbReference type="GO" id="GO:0005975">
    <property type="term" value="P:carbohydrate metabolic process"/>
    <property type="evidence" value="ECO:0007669"/>
    <property type="project" value="InterPro"/>
</dbReference>
<sequence>MRFARTLPVALAVLSTPLVAAAPAHAAAPVSNGSYVITSARSGLCLGTGFGQYAAGTEITSAACQGLLTQRWRLWQTTAAGETPARYMLIDVATDRCAVAADGAAVTTEDCGSVPPSAQFTPVPADHGAYTLVAQSSGRCLTASGQADGALRTDRCDTSDAQQFTLTSAEPLLLANPGFEQGTTGWDFSEHTGVGRNNPHTGTHLGYLDAGTGYSISQTVTAATGGSYELSAWIATARPGATLSVSVNGTTERTLTLPQQPVYAKYSLPGVHLAAGDRVTLAVGSSPTGWVNVDDAAVAPAAPNDPQVSSSDPRLVSMFDWAKTKANSWVQQAGAPGVIDMDEWNPSGASTGTYATTYWAGYPFRSDFYIRDFAHQMLGAHLLGLDAQNKTMLRAFAASANATNGDFPVWSVNFDAKTFGSIDYGGPNSFVRELPAPFELVQKTAEAYAWTGDQDYLNDPVLSRYVADTLGPFIPRQTGPLPAGPVPVPQATSNDIFAGIASYAENGSTTYAEAGDELASQYQAYLGAAGLARAKGEKAQAAVYAKDATTLKAWFNSTWSVDPKHPGAVVHAYDTSGNPISDWGYETSLLMPMKHLLDPGPRLTNYLSFIDQQDSGPDRSQNEEGYTYLPDTFFAGHDGATAWKWMQQIYASVDQVHASGRMLNGDYPEIPFTLLSQTVQGLLGVQPGANAASLVTASELPGSIGWLQVASIPVGEGTVTLRQDGQTRSVLTNTGTTARHWQARFAGVHTSITVDGSARPARTVTVDGVTYTYADVTVAPGRTATVAVNG</sequence>
<dbReference type="Gene3D" id="1.50.10.10">
    <property type="match status" value="1"/>
</dbReference>
<gene>
    <name evidence="3" type="ORF">SAMN05414137_122103</name>
</gene>
<protein>
    <submittedName>
        <fullName evidence="3">Ricin-type beta-trefoil lectin domain-containing protein</fullName>
    </submittedName>
</protein>
<dbReference type="AlphaFoldDB" id="A0A1H7X4P8"/>
<reference evidence="4" key="1">
    <citation type="submission" date="2016-10" db="EMBL/GenBank/DDBJ databases">
        <authorList>
            <person name="Varghese N."/>
        </authorList>
    </citation>
    <scope>NUCLEOTIDE SEQUENCE [LARGE SCALE GENOMIC DNA]</scope>
    <source>
        <strain evidence="4">DSM 45096 / BCRC 16803 / CGMCC 4.1857 / CIP 109030 / JCM 12277 / KCTC 19219 / NBRC 100920 / 33214</strain>
    </source>
</reference>
<keyword evidence="4" id="KW-1185">Reference proteome</keyword>
<dbReference type="Proteomes" id="UP000183015">
    <property type="component" value="Unassembled WGS sequence"/>
</dbReference>